<evidence type="ECO:0000256" key="8">
    <source>
        <dbReference type="SAM" id="MobiDB-lite"/>
    </source>
</evidence>
<sequence length="676" mass="74608">MSRPNSGYARFQDTLSPSDNISNRYLPSTNRHNQSTSQDPPPSSLSPSSSLANTSRSKIASSRRQRNNNANRNSNLATSGSLSVPSSFGDNPLRSQRSLVMKHRLRKLNDYYEDQQQQHQPISKPLPPLPPGIEDGIDEGTGVGGEGRGPKRKGATVNGKGFRLSLVGVNTQPSSEGMDTSGLLNYVQNDDDTQCRDESYEMRAGAQFKRENDAKEEYNHDHHHHHRTLGDVFHCDTPDRHLFPYRTWKENMHALKTFLRRFYLILLIIPAWVLPIVMTRAAAENNSEEIKPGLELGNAEGAQGPQLDKWVNMLIFLLNLLVMMHLGKAAGACLEELVPKLGMGIVSIFDAMTSSSVELAVAAFALIKGMVRVVQAAMLGAILNNLLLNQNIQADTSQTGMNLLMIVCISYVVPIALDTTFVGVRVSALPDDLNPAQFAEQKKHIQDDVNIDLWNISIFMAFLMLILYGCCLAYQFDSRSFMVTPEAKHTEEHTVHRRNVHYWFAGWGYGAMLAAQIYSANLLVHAVEALGKQFQLNDSFVGFVLLPIVLIADLQEEVIAIKESKANRVDRSIALMIGSCMQIALLVTPLLVLLGWAIGKQMTFRFTVLEGAILSGSVLIVNYLLQDNTTNWLEGCMLLAAFFMCAISFYYDVTPFESHGSASGGVPGPKDGGGGH</sequence>
<proteinExistence type="inferred from homology"/>
<dbReference type="InterPro" id="IPR004713">
    <property type="entry name" value="CaH_exchang"/>
</dbReference>
<keyword evidence="4 9" id="KW-0812">Transmembrane</keyword>
<evidence type="ECO:0000313" key="11">
    <source>
        <dbReference type="EMBL" id="KAF9999471.1"/>
    </source>
</evidence>
<evidence type="ECO:0000256" key="2">
    <source>
        <dbReference type="ARBA" id="ARBA00008170"/>
    </source>
</evidence>
<feature type="transmembrane region" description="Helical" evidence="9">
    <location>
        <begin position="262"/>
        <end position="283"/>
    </location>
</feature>
<name>A0A9P6ST74_9FUNG</name>
<feature type="transmembrane region" description="Helical" evidence="9">
    <location>
        <begin position="573"/>
        <end position="598"/>
    </location>
</feature>
<feature type="region of interest" description="Disordered" evidence="8">
    <location>
        <begin position="113"/>
        <end position="157"/>
    </location>
</feature>
<dbReference type="GO" id="GO:0015369">
    <property type="term" value="F:calcium:proton antiporter activity"/>
    <property type="evidence" value="ECO:0007669"/>
    <property type="project" value="UniProtKB-ARBA"/>
</dbReference>
<dbReference type="PANTHER" id="PTHR31503">
    <property type="entry name" value="VACUOLAR CALCIUM ION TRANSPORTER"/>
    <property type="match status" value="1"/>
</dbReference>
<dbReference type="AlphaFoldDB" id="A0A9P6ST74"/>
<feature type="compositionally biased region" description="Low complexity" evidence="8">
    <location>
        <begin position="67"/>
        <end position="77"/>
    </location>
</feature>
<feature type="transmembrane region" description="Helical" evidence="9">
    <location>
        <begin position="500"/>
        <end position="520"/>
    </location>
</feature>
<feature type="transmembrane region" description="Helical" evidence="9">
    <location>
        <begin position="400"/>
        <end position="417"/>
    </location>
</feature>
<dbReference type="GO" id="GO:0012505">
    <property type="term" value="C:endomembrane system"/>
    <property type="evidence" value="ECO:0007669"/>
    <property type="project" value="UniProtKB-SubCell"/>
</dbReference>
<evidence type="ECO:0000256" key="5">
    <source>
        <dbReference type="ARBA" id="ARBA00022989"/>
    </source>
</evidence>
<reference evidence="11" key="1">
    <citation type="journal article" date="2020" name="Fungal Divers.">
        <title>Resolving the Mortierellaceae phylogeny through synthesis of multi-gene phylogenetics and phylogenomics.</title>
        <authorList>
            <person name="Vandepol N."/>
            <person name="Liber J."/>
            <person name="Desiro A."/>
            <person name="Na H."/>
            <person name="Kennedy M."/>
            <person name="Barry K."/>
            <person name="Grigoriev I.V."/>
            <person name="Miller A.N."/>
            <person name="O'Donnell K."/>
            <person name="Stajich J.E."/>
            <person name="Bonito G."/>
        </authorList>
    </citation>
    <scope>NUCLEOTIDE SEQUENCE</scope>
    <source>
        <strain evidence="11">MES-2147</strain>
    </source>
</reference>
<comment type="similarity">
    <text evidence="2">Belongs to the Ca(2+):cation antiporter (CaCA) (TC 2.A.19) family.</text>
</comment>
<feature type="transmembrane region" description="Helical" evidence="9">
    <location>
        <begin position="370"/>
        <end position="388"/>
    </location>
</feature>
<evidence type="ECO:0000313" key="12">
    <source>
        <dbReference type="Proteomes" id="UP000749646"/>
    </source>
</evidence>
<dbReference type="Proteomes" id="UP000749646">
    <property type="component" value="Unassembled WGS sequence"/>
</dbReference>
<dbReference type="OrthoDB" id="1699231at2759"/>
<evidence type="ECO:0000256" key="3">
    <source>
        <dbReference type="ARBA" id="ARBA00022448"/>
    </source>
</evidence>
<feature type="domain" description="Sodium/calcium exchanger membrane region" evidence="10">
    <location>
        <begin position="510"/>
        <end position="649"/>
    </location>
</feature>
<accession>A0A9P6ST74</accession>
<dbReference type="InterPro" id="IPR004837">
    <property type="entry name" value="NaCa_Exmemb"/>
</dbReference>
<evidence type="ECO:0000256" key="1">
    <source>
        <dbReference type="ARBA" id="ARBA00004127"/>
    </source>
</evidence>
<evidence type="ECO:0000256" key="9">
    <source>
        <dbReference type="SAM" id="Phobius"/>
    </source>
</evidence>
<evidence type="ECO:0000259" key="10">
    <source>
        <dbReference type="Pfam" id="PF01699"/>
    </source>
</evidence>
<organism evidence="11 12">
    <name type="scientific">Modicella reniformis</name>
    <dbReference type="NCBI Taxonomy" id="1440133"/>
    <lineage>
        <taxon>Eukaryota</taxon>
        <taxon>Fungi</taxon>
        <taxon>Fungi incertae sedis</taxon>
        <taxon>Mucoromycota</taxon>
        <taxon>Mortierellomycotina</taxon>
        <taxon>Mortierellomycetes</taxon>
        <taxon>Mortierellales</taxon>
        <taxon>Mortierellaceae</taxon>
        <taxon>Modicella</taxon>
    </lineage>
</organism>
<evidence type="ECO:0000256" key="6">
    <source>
        <dbReference type="ARBA" id="ARBA00023065"/>
    </source>
</evidence>
<keyword evidence="3" id="KW-0813">Transport</keyword>
<feature type="transmembrane region" description="Helical" evidence="9">
    <location>
        <begin position="341"/>
        <end position="364"/>
    </location>
</feature>
<evidence type="ECO:0000256" key="4">
    <source>
        <dbReference type="ARBA" id="ARBA00022692"/>
    </source>
</evidence>
<dbReference type="Gene3D" id="1.20.1420.30">
    <property type="entry name" value="NCX, central ion-binding region"/>
    <property type="match status" value="1"/>
</dbReference>
<feature type="region of interest" description="Disordered" evidence="8">
    <location>
        <begin position="1"/>
        <end position="95"/>
    </location>
</feature>
<comment type="subcellular location">
    <subcellularLocation>
        <location evidence="1">Endomembrane system</location>
        <topology evidence="1">Multi-pass membrane protein</topology>
    </subcellularLocation>
</comment>
<dbReference type="GO" id="GO:0005774">
    <property type="term" value="C:vacuolar membrane"/>
    <property type="evidence" value="ECO:0007669"/>
    <property type="project" value="UniProtKB-ARBA"/>
</dbReference>
<feature type="transmembrane region" description="Helical" evidence="9">
    <location>
        <begin position="632"/>
        <end position="651"/>
    </location>
</feature>
<keyword evidence="6" id="KW-0406">Ion transport</keyword>
<keyword evidence="12" id="KW-1185">Reference proteome</keyword>
<feature type="compositionally biased region" description="Polar residues" evidence="8">
    <location>
        <begin position="13"/>
        <end position="32"/>
    </location>
</feature>
<keyword evidence="7 9" id="KW-0472">Membrane</keyword>
<evidence type="ECO:0000256" key="7">
    <source>
        <dbReference type="ARBA" id="ARBA00023136"/>
    </source>
</evidence>
<protein>
    <recommendedName>
        <fullName evidence="10">Sodium/calcium exchanger membrane region domain-containing protein</fullName>
    </recommendedName>
</protein>
<dbReference type="GO" id="GO:0006874">
    <property type="term" value="P:intracellular calcium ion homeostasis"/>
    <property type="evidence" value="ECO:0007669"/>
    <property type="project" value="TreeGrafter"/>
</dbReference>
<dbReference type="InterPro" id="IPR044880">
    <property type="entry name" value="NCX_ion-bd_dom_sf"/>
</dbReference>
<feature type="transmembrane region" description="Helical" evidence="9">
    <location>
        <begin position="540"/>
        <end position="561"/>
    </location>
</feature>
<keyword evidence="5 9" id="KW-1133">Transmembrane helix</keyword>
<feature type="transmembrane region" description="Helical" evidence="9">
    <location>
        <begin position="604"/>
        <end position="625"/>
    </location>
</feature>
<feature type="transmembrane region" description="Helical" evidence="9">
    <location>
        <begin position="310"/>
        <end position="329"/>
    </location>
</feature>
<feature type="transmembrane region" description="Helical" evidence="9">
    <location>
        <begin position="453"/>
        <end position="474"/>
    </location>
</feature>
<feature type="compositionally biased region" description="Polar residues" evidence="8">
    <location>
        <begin position="78"/>
        <end position="95"/>
    </location>
</feature>
<feature type="compositionally biased region" description="Low complexity" evidence="8">
    <location>
        <begin position="45"/>
        <end position="60"/>
    </location>
</feature>
<comment type="caution">
    <text evidence="11">The sequence shown here is derived from an EMBL/GenBank/DDBJ whole genome shotgun (WGS) entry which is preliminary data.</text>
</comment>
<dbReference type="EMBL" id="JAAAHW010000738">
    <property type="protein sequence ID" value="KAF9999471.1"/>
    <property type="molecule type" value="Genomic_DNA"/>
</dbReference>
<dbReference type="PANTHER" id="PTHR31503:SF22">
    <property type="entry name" value="VACUOLAR CALCIUM ION TRANSPORTER"/>
    <property type="match status" value="1"/>
</dbReference>
<gene>
    <name evidence="11" type="ORF">BGZ65_005187</name>
</gene>
<dbReference type="Pfam" id="PF01699">
    <property type="entry name" value="Na_Ca_ex"/>
    <property type="match status" value="1"/>
</dbReference>